<feature type="chain" id="PRO_5047447758" evidence="6">
    <location>
        <begin position="21"/>
        <end position="655"/>
    </location>
</feature>
<gene>
    <name evidence="10" type="ORF">J8H85_13930</name>
</gene>
<evidence type="ECO:0000313" key="11">
    <source>
        <dbReference type="Proteomes" id="UP000670776"/>
    </source>
</evidence>
<comment type="subunit">
    <text evidence="2">Monomer.</text>
</comment>
<dbReference type="InterPro" id="IPR013780">
    <property type="entry name" value="Glyco_hydro_b"/>
</dbReference>
<reference evidence="10 11" key="1">
    <citation type="submission" date="2021-04" db="EMBL/GenBank/DDBJ databases">
        <title>Mariniflexile gromovii gen. nov., sp. nov., a gliding bacterium isolated from the sea urchin Strongylocentrotus intermedius.</title>
        <authorList>
            <person name="Ko S."/>
            <person name="Le V."/>
            <person name="Ahn C.-Y."/>
            <person name="Oh H.-M."/>
        </authorList>
    </citation>
    <scope>NUCLEOTIDE SEQUENCE [LARGE SCALE GENOMIC DNA]</scope>
    <source>
        <strain evidence="10 11">KCTC 12570</strain>
    </source>
</reference>
<dbReference type="InterPro" id="IPR029486">
    <property type="entry name" value="GH97_N"/>
</dbReference>
<keyword evidence="5" id="KW-0326">Glycosidase</keyword>
<sequence>MKKIAFILLTLFLMVQQIYSQTFEIKSPNKNIRLQVVVNGEISWSASLNENVIIKEARIGMNFSSGQDFGTNSQVKRHSIKEYSSIITPVIPHKDAVIKDEFVQLTLTFKGKYQLKFRAYNDGVAYQFADESTSDKNVMEEKMSLTFPEGARSFFPKENKMYSHNERLYLKKSLVEIASDEFCSLPVVFTTDNAKVLFTETALHDYPGMFVKGNGSTTMDAIHPKFVLEIDTKKKQDRHQTITKEADYIAKVSGSRDYPWRVFMISDDDRTFVESNLTFQLSKPLAIKNTEWIKPGKVAWDWYNANNIYGVDFKSGLNTATYKYYIDFASSNNIEYVILDEGWTKSTTKILDFNPDIDVPELIRYGKEKNVEIILWVLWKPLDANLVQILETYKSWGAKGIKVDFMQRNDQYMVNSYEKIAKECARLELLVDFHGSFKPSGLRRVYPNVVNYEGVKGSENNKFSKSITPEHNVTIPFIRMAAGPMDYTPGAMINRQDADFQINFERPMSLGTRAHQVAMYVVYEAPLQMLCDSPSIYYKEQETVNFISQIPTIWDETIVLHGAIGDYIAVARRKGSKWYIGAMTDWTSRKLELDLSFLKEGNFKMEVFRDGKNANRFAEDYKIDIIEVNKDSKITAEMSAGGGWAAIISIKDINK</sequence>
<dbReference type="Gene3D" id="2.60.40.1180">
    <property type="entry name" value="Golgi alpha-mannosidase II"/>
    <property type="match status" value="1"/>
</dbReference>
<evidence type="ECO:0000256" key="3">
    <source>
        <dbReference type="ARBA" id="ARBA00022801"/>
    </source>
</evidence>
<feature type="signal peptide" evidence="6">
    <location>
        <begin position="1"/>
        <end position="20"/>
    </location>
</feature>
<dbReference type="GO" id="GO:0016787">
    <property type="term" value="F:hydrolase activity"/>
    <property type="evidence" value="ECO:0007669"/>
    <property type="project" value="UniProtKB-KW"/>
</dbReference>
<evidence type="ECO:0000256" key="2">
    <source>
        <dbReference type="ARBA" id="ARBA00011245"/>
    </source>
</evidence>
<feature type="domain" description="Glycosyl-hydrolase 97 C-terminal oligomerisation" evidence="9">
    <location>
        <begin position="554"/>
        <end position="648"/>
    </location>
</feature>
<comment type="caution">
    <text evidence="10">The sequence shown here is derived from an EMBL/GenBank/DDBJ whole genome shotgun (WGS) entry which is preliminary data.</text>
</comment>
<evidence type="ECO:0000259" key="7">
    <source>
        <dbReference type="Pfam" id="PF10566"/>
    </source>
</evidence>
<dbReference type="Pfam" id="PF14509">
    <property type="entry name" value="GH97_C"/>
    <property type="match status" value="1"/>
</dbReference>
<dbReference type="InterPro" id="IPR014718">
    <property type="entry name" value="GH-type_carb-bd"/>
</dbReference>
<dbReference type="EMBL" id="JAGJCB010000015">
    <property type="protein sequence ID" value="MBP0904934.1"/>
    <property type="molecule type" value="Genomic_DNA"/>
</dbReference>
<evidence type="ECO:0000256" key="5">
    <source>
        <dbReference type="ARBA" id="ARBA00023295"/>
    </source>
</evidence>
<name>A0ABS4BWH4_9FLAO</name>
<dbReference type="InterPro" id="IPR029483">
    <property type="entry name" value="GH97_C"/>
</dbReference>
<keyword evidence="11" id="KW-1185">Reference proteome</keyword>
<organism evidence="10 11">
    <name type="scientific">Mariniflexile gromovii</name>
    <dbReference type="NCBI Taxonomy" id="362523"/>
    <lineage>
        <taxon>Bacteria</taxon>
        <taxon>Pseudomonadati</taxon>
        <taxon>Bacteroidota</taxon>
        <taxon>Flavobacteriia</taxon>
        <taxon>Flavobacteriales</taxon>
        <taxon>Flavobacteriaceae</taxon>
        <taxon>Mariniflexile</taxon>
    </lineage>
</organism>
<dbReference type="InterPro" id="IPR052720">
    <property type="entry name" value="Glycosyl_hydrolase_97"/>
</dbReference>
<keyword evidence="6" id="KW-0732">Signal</keyword>
<feature type="domain" description="Glycosyl-hydrolase 97 catalytic" evidence="7">
    <location>
        <begin position="302"/>
        <end position="455"/>
    </location>
</feature>
<dbReference type="InterPro" id="IPR019563">
    <property type="entry name" value="GH97_catalytic"/>
</dbReference>
<dbReference type="Pfam" id="PF14508">
    <property type="entry name" value="GH97_N"/>
    <property type="match status" value="1"/>
</dbReference>
<dbReference type="PANTHER" id="PTHR35803">
    <property type="entry name" value="GLUCAN 1,4-ALPHA-GLUCOSIDASE SUSB-RELATED"/>
    <property type="match status" value="1"/>
</dbReference>
<protein>
    <submittedName>
        <fullName evidence="10">Glycoside hydrolase family 97 protein</fullName>
    </submittedName>
</protein>
<dbReference type="PANTHER" id="PTHR35803:SF2">
    <property type="entry name" value="RETAINING ALPHA-GALACTOSIDASE"/>
    <property type="match status" value="1"/>
</dbReference>
<comment type="cofactor">
    <cofactor evidence="1">
        <name>Ca(2+)</name>
        <dbReference type="ChEBI" id="CHEBI:29108"/>
    </cofactor>
</comment>
<keyword evidence="3 10" id="KW-0378">Hydrolase</keyword>
<evidence type="ECO:0000259" key="8">
    <source>
        <dbReference type="Pfam" id="PF14508"/>
    </source>
</evidence>
<dbReference type="Proteomes" id="UP000670776">
    <property type="component" value="Unassembled WGS sequence"/>
</dbReference>
<dbReference type="Gene3D" id="3.20.20.70">
    <property type="entry name" value="Aldolase class I"/>
    <property type="match status" value="1"/>
</dbReference>
<accession>A0ABS4BWH4</accession>
<evidence type="ECO:0000256" key="1">
    <source>
        <dbReference type="ARBA" id="ARBA00001913"/>
    </source>
</evidence>
<dbReference type="InterPro" id="IPR013785">
    <property type="entry name" value="Aldolase_TIM"/>
</dbReference>
<evidence type="ECO:0000259" key="9">
    <source>
        <dbReference type="Pfam" id="PF14509"/>
    </source>
</evidence>
<evidence type="ECO:0000313" key="10">
    <source>
        <dbReference type="EMBL" id="MBP0904934.1"/>
    </source>
</evidence>
<dbReference type="Pfam" id="PF10566">
    <property type="entry name" value="Glyco_hydro_97"/>
    <property type="match status" value="1"/>
</dbReference>
<feature type="domain" description="Glycosyl-hydrolase 97 N-terminal" evidence="8">
    <location>
        <begin position="25"/>
        <end position="284"/>
    </location>
</feature>
<evidence type="ECO:0000256" key="4">
    <source>
        <dbReference type="ARBA" id="ARBA00022837"/>
    </source>
</evidence>
<evidence type="ECO:0000256" key="6">
    <source>
        <dbReference type="SAM" id="SignalP"/>
    </source>
</evidence>
<dbReference type="Gene3D" id="2.70.98.10">
    <property type="match status" value="1"/>
</dbReference>
<dbReference type="SUPFAM" id="SSF51445">
    <property type="entry name" value="(Trans)glycosidases"/>
    <property type="match status" value="1"/>
</dbReference>
<keyword evidence="4" id="KW-0106">Calcium</keyword>
<dbReference type="InterPro" id="IPR017853">
    <property type="entry name" value="GH"/>
</dbReference>
<proteinExistence type="predicted"/>